<dbReference type="NCBIfam" id="TIGR00711">
    <property type="entry name" value="efflux_EmrB"/>
    <property type="match status" value="1"/>
</dbReference>
<evidence type="ECO:0000313" key="9">
    <source>
        <dbReference type="EMBL" id="BCN31776.1"/>
    </source>
</evidence>
<keyword evidence="2" id="KW-0813">Transport</keyword>
<dbReference type="Gene3D" id="1.20.1250.20">
    <property type="entry name" value="MFS general substrate transporter like domains"/>
    <property type="match status" value="1"/>
</dbReference>
<organism evidence="9 10">
    <name type="scientific">Anaeromicropila herbilytica</name>
    <dbReference type="NCBI Taxonomy" id="2785025"/>
    <lineage>
        <taxon>Bacteria</taxon>
        <taxon>Bacillati</taxon>
        <taxon>Bacillota</taxon>
        <taxon>Clostridia</taxon>
        <taxon>Lachnospirales</taxon>
        <taxon>Lachnospiraceae</taxon>
        <taxon>Anaeromicropila</taxon>
    </lineage>
</organism>
<feature type="transmembrane region" description="Helical" evidence="7">
    <location>
        <begin position="116"/>
        <end position="133"/>
    </location>
</feature>
<feature type="transmembrane region" description="Helical" evidence="7">
    <location>
        <begin position="234"/>
        <end position="255"/>
    </location>
</feature>
<accession>A0A7R7IEA5</accession>
<comment type="subcellular location">
    <subcellularLocation>
        <location evidence="1">Cell membrane</location>
        <topology evidence="1">Multi-pass membrane protein</topology>
    </subcellularLocation>
</comment>
<feature type="transmembrane region" description="Helical" evidence="7">
    <location>
        <begin position="205"/>
        <end position="222"/>
    </location>
</feature>
<dbReference type="GO" id="GO:0005886">
    <property type="term" value="C:plasma membrane"/>
    <property type="evidence" value="ECO:0007669"/>
    <property type="project" value="UniProtKB-SubCell"/>
</dbReference>
<feature type="transmembrane region" description="Helical" evidence="7">
    <location>
        <begin position="267"/>
        <end position="291"/>
    </location>
</feature>
<feature type="transmembrane region" description="Helical" evidence="7">
    <location>
        <begin position="83"/>
        <end position="110"/>
    </location>
</feature>
<keyword evidence="6 7" id="KW-0472">Membrane</keyword>
<dbReference type="EMBL" id="AP024169">
    <property type="protein sequence ID" value="BCN31776.1"/>
    <property type="molecule type" value="Genomic_DNA"/>
</dbReference>
<dbReference type="GO" id="GO:0022857">
    <property type="term" value="F:transmembrane transporter activity"/>
    <property type="evidence" value="ECO:0007669"/>
    <property type="project" value="InterPro"/>
</dbReference>
<dbReference type="KEGG" id="ahb:bsdtb5_30710"/>
<feature type="transmembrane region" description="Helical" evidence="7">
    <location>
        <begin position="399"/>
        <end position="422"/>
    </location>
</feature>
<feature type="transmembrane region" description="Helical" evidence="7">
    <location>
        <begin position="442"/>
        <end position="467"/>
    </location>
</feature>
<evidence type="ECO:0000256" key="6">
    <source>
        <dbReference type="ARBA" id="ARBA00023136"/>
    </source>
</evidence>
<keyword evidence="3" id="KW-1003">Cell membrane</keyword>
<reference evidence="9 10" key="1">
    <citation type="submission" date="2020-11" db="EMBL/GenBank/DDBJ databases">
        <title>Draft genome sequencing of a Lachnospiraceae strain isolated from anoxic soil subjected to BSD treatment.</title>
        <authorList>
            <person name="Uek A."/>
            <person name="Tonouchi A."/>
        </authorList>
    </citation>
    <scope>NUCLEOTIDE SEQUENCE [LARGE SCALE GENOMIC DNA]</scope>
    <source>
        <strain evidence="9 10">TB5</strain>
    </source>
</reference>
<evidence type="ECO:0000256" key="5">
    <source>
        <dbReference type="ARBA" id="ARBA00022989"/>
    </source>
</evidence>
<dbReference type="Proteomes" id="UP000595897">
    <property type="component" value="Chromosome"/>
</dbReference>
<evidence type="ECO:0000259" key="8">
    <source>
        <dbReference type="PROSITE" id="PS50850"/>
    </source>
</evidence>
<dbReference type="RefSeq" id="WP_271712870.1">
    <property type="nucleotide sequence ID" value="NZ_AP024169.1"/>
</dbReference>
<dbReference type="PRINTS" id="PR01036">
    <property type="entry name" value="TCRTETB"/>
</dbReference>
<feature type="transmembrane region" description="Helical" evidence="7">
    <location>
        <begin position="56"/>
        <end position="76"/>
    </location>
</feature>
<dbReference type="Pfam" id="PF07690">
    <property type="entry name" value="MFS_1"/>
    <property type="match status" value="1"/>
</dbReference>
<feature type="domain" description="Major facilitator superfamily (MFS) profile" evidence="8">
    <location>
        <begin position="18"/>
        <end position="470"/>
    </location>
</feature>
<sequence length="470" mass="50489">MNTNTLKETNPKLNAKAIVAVLVFSAFISVFNETILNVALSSLMEEMHVTAGTIQWIITAYMIVVAVLVPITAFLIQSFGTKQLYLCAMTLLLLGTISAACSGSFVMLLLSRMLQASGTGMMIPIMMNTVLLVTPHEKHGSAMGICGCAISLGPALGPTVSGIILQFFSWHALFIILIPIILLAMILGNTFLVNVGELTKPKIDILSIILSSIGFAGVIYGISSISGSDNMKRVAVIFAIGVISLVIFGIRQITLKEPMLDIRTFKYPIFSVGVVLVMISMMTMFTMNVMLPMYFEGALKTTSFIAAMALLPAALANGFVTPIGGKIYDKFGIKNLVLVGFIIILAAMYLLSHSDNHTSLIQVIILYVMVCIGVGLTMSPCQTSSLNQLPKEYYPHGVAILNTLQQISAAIGSSLFISIMSASQLRALKTSASESVAVATGFQSGTFAAVIFVIIGFCITFLLRYLLKKK</sequence>
<evidence type="ECO:0000313" key="10">
    <source>
        <dbReference type="Proteomes" id="UP000595897"/>
    </source>
</evidence>
<feature type="transmembrane region" description="Helical" evidence="7">
    <location>
        <begin position="17"/>
        <end position="36"/>
    </location>
</feature>
<dbReference type="SUPFAM" id="SSF103473">
    <property type="entry name" value="MFS general substrate transporter"/>
    <property type="match status" value="1"/>
</dbReference>
<evidence type="ECO:0000256" key="7">
    <source>
        <dbReference type="SAM" id="Phobius"/>
    </source>
</evidence>
<gene>
    <name evidence="9" type="ORF">bsdtb5_30710</name>
</gene>
<feature type="transmembrane region" description="Helical" evidence="7">
    <location>
        <begin position="360"/>
        <end position="378"/>
    </location>
</feature>
<evidence type="ECO:0000256" key="1">
    <source>
        <dbReference type="ARBA" id="ARBA00004651"/>
    </source>
</evidence>
<dbReference type="PROSITE" id="PS50850">
    <property type="entry name" value="MFS"/>
    <property type="match status" value="1"/>
</dbReference>
<dbReference type="PANTHER" id="PTHR42718:SF43">
    <property type="entry name" value="LINCOMYCIN RESISTANCE PROTEIN LMRB"/>
    <property type="match status" value="1"/>
</dbReference>
<evidence type="ECO:0000256" key="3">
    <source>
        <dbReference type="ARBA" id="ARBA00022475"/>
    </source>
</evidence>
<feature type="transmembrane region" description="Helical" evidence="7">
    <location>
        <begin position="174"/>
        <end position="193"/>
    </location>
</feature>
<feature type="transmembrane region" description="Helical" evidence="7">
    <location>
        <begin position="145"/>
        <end position="168"/>
    </location>
</feature>
<evidence type="ECO:0000256" key="4">
    <source>
        <dbReference type="ARBA" id="ARBA00022692"/>
    </source>
</evidence>
<name>A0A7R7IEA5_9FIRM</name>
<dbReference type="AlphaFoldDB" id="A0A7R7IEA5"/>
<dbReference type="InterPro" id="IPR011701">
    <property type="entry name" value="MFS"/>
</dbReference>
<keyword evidence="4 7" id="KW-0812">Transmembrane</keyword>
<dbReference type="Gene3D" id="1.20.1720.10">
    <property type="entry name" value="Multidrug resistance protein D"/>
    <property type="match status" value="1"/>
</dbReference>
<feature type="transmembrane region" description="Helical" evidence="7">
    <location>
        <begin position="336"/>
        <end position="354"/>
    </location>
</feature>
<keyword evidence="5 7" id="KW-1133">Transmembrane helix</keyword>
<dbReference type="PANTHER" id="PTHR42718">
    <property type="entry name" value="MAJOR FACILITATOR SUPERFAMILY MULTIDRUG TRANSPORTER MFSC"/>
    <property type="match status" value="1"/>
</dbReference>
<keyword evidence="10" id="KW-1185">Reference proteome</keyword>
<dbReference type="InterPro" id="IPR036259">
    <property type="entry name" value="MFS_trans_sf"/>
</dbReference>
<dbReference type="InterPro" id="IPR020846">
    <property type="entry name" value="MFS_dom"/>
</dbReference>
<feature type="transmembrane region" description="Helical" evidence="7">
    <location>
        <begin position="303"/>
        <end position="324"/>
    </location>
</feature>
<evidence type="ECO:0000256" key="2">
    <source>
        <dbReference type="ARBA" id="ARBA00022448"/>
    </source>
</evidence>
<protein>
    <submittedName>
        <fullName evidence="9">MFS transporter</fullName>
    </submittedName>
</protein>
<dbReference type="InterPro" id="IPR004638">
    <property type="entry name" value="EmrB-like"/>
</dbReference>
<proteinExistence type="predicted"/>